<dbReference type="Pfam" id="PF00132">
    <property type="entry name" value="Hexapep"/>
    <property type="match status" value="1"/>
</dbReference>
<evidence type="ECO:0000256" key="16">
    <source>
        <dbReference type="ARBA" id="ARBA00023316"/>
    </source>
</evidence>
<dbReference type="SUPFAM" id="SSF53448">
    <property type="entry name" value="Nucleotide-diphospho-sugar transferases"/>
    <property type="match status" value="1"/>
</dbReference>
<dbReference type="InterPro" id="IPR018357">
    <property type="entry name" value="Hexapep_transf_CS"/>
</dbReference>
<dbReference type="InterPro" id="IPR005882">
    <property type="entry name" value="Bifunctional_GlmU"/>
</dbReference>
<name>A0AAJ4RCK4_9BACT</name>
<dbReference type="SUPFAM" id="SSF51161">
    <property type="entry name" value="Trimeric LpxA-like enzymes"/>
    <property type="match status" value="1"/>
</dbReference>
<dbReference type="GO" id="GO:0071555">
    <property type="term" value="P:cell wall organization"/>
    <property type="evidence" value="ECO:0007669"/>
    <property type="project" value="UniProtKB-KW"/>
</dbReference>
<feature type="binding site" evidence="20">
    <location>
        <begin position="355"/>
        <end position="356"/>
    </location>
    <ligand>
        <name>acetyl-CoA</name>
        <dbReference type="ChEBI" id="CHEBI:57288"/>
    </ligand>
</feature>
<feature type="binding site" evidence="20">
    <location>
        <position position="99"/>
    </location>
    <ligand>
        <name>Mg(2+)</name>
        <dbReference type="ChEBI" id="CHEBI:18420"/>
    </ligand>
</feature>
<dbReference type="GO" id="GO:0019134">
    <property type="term" value="F:glucosamine-1-phosphate N-acetyltransferase activity"/>
    <property type="evidence" value="ECO:0007669"/>
    <property type="project" value="UniProtKB-UniRule"/>
</dbReference>
<keyword evidence="7 20" id="KW-0808">Transferase</keyword>
<keyword evidence="14 20" id="KW-0511">Multifunctional enzyme</keyword>
<comment type="caution">
    <text evidence="20">Lacks conserved residue(s) required for the propagation of feature annotation.</text>
</comment>
<dbReference type="GO" id="GO:0009245">
    <property type="term" value="P:lipid A biosynthetic process"/>
    <property type="evidence" value="ECO:0007669"/>
    <property type="project" value="UniProtKB-UniRule"/>
</dbReference>
<comment type="catalytic activity">
    <reaction evidence="17 20">
        <text>alpha-D-glucosamine 1-phosphate + acetyl-CoA = N-acetyl-alpha-D-glucosamine 1-phosphate + CoA + H(+)</text>
        <dbReference type="Rhea" id="RHEA:13725"/>
        <dbReference type="ChEBI" id="CHEBI:15378"/>
        <dbReference type="ChEBI" id="CHEBI:57287"/>
        <dbReference type="ChEBI" id="CHEBI:57288"/>
        <dbReference type="ChEBI" id="CHEBI:57776"/>
        <dbReference type="ChEBI" id="CHEBI:58516"/>
        <dbReference type="EC" id="2.3.1.157"/>
    </reaction>
</comment>
<evidence type="ECO:0000256" key="14">
    <source>
        <dbReference type="ARBA" id="ARBA00023268"/>
    </source>
</evidence>
<feature type="binding site" evidence="20">
    <location>
        <begin position="7"/>
        <end position="10"/>
    </location>
    <ligand>
        <name>UDP-N-acetyl-alpha-D-glucosamine</name>
        <dbReference type="ChEBI" id="CHEBI:57705"/>
    </ligand>
</feature>
<protein>
    <recommendedName>
        <fullName evidence="20">Bifunctional protein GlmU</fullName>
    </recommendedName>
    <domain>
        <recommendedName>
            <fullName evidence="20">UDP-N-acetylglucosamine pyrophosphorylase</fullName>
            <ecNumber evidence="20">2.7.7.23</ecNumber>
        </recommendedName>
        <alternativeName>
            <fullName evidence="20">N-acetylglucosamine-1-phosphate uridyltransferase</fullName>
        </alternativeName>
    </domain>
    <domain>
        <recommendedName>
            <fullName evidence="20">Glucosamine-1-phosphate N-acetyltransferase</fullName>
            <ecNumber evidence="20">2.3.1.157</ecNumber>
        </recommendedName>
    </domain>
</protein>
<evidence type="ECO:0000256" key="1">
    <source>
        <dbReference type="ARBA" id="ARBA00004496"/>
    </source>
</evidence>
<evidence type="ECO:0000256" key="6">
    <source>
        <dbReference type="ARBA" id="ARBA00022490"/>
    </source>
</evidence>
<feature type="domain" description="Nucleotidyl transferase" evidence="21">
    <location>
        <begin position="4"/>
        <end position="211"/>
    </location>
</feature>
<dbReference type="GO" id="GO:0016020">
    <property type="term" value="C:membrane"/>
    <property type="evidence" value="ECO:0007669"/>
    <property type="project" value="GOC"/>
</dbReference>
<dbReference type="InterPro" id="IPR005835">
    <property type="entry name" value="NTP_transferase_dom"/>
</dbReference>
<gene>
    <name evidence="20 22" type="primary">glmU</name>
    <name evidence="22" type="ORF">C6V80_02850</name>
    <name evidence="23" type="ORF">EDC58_0858</name>
</gene>
<dbReference type="PANTHER" id="PTHR43584:SF3">
    <property type="entry name" value="BIFUNCTIONAL PROTEIN GLMU"/>
    <property type="match status" value="1"/>
</dbReference>
<evidence type="ECO:0000256" key="19">
    <source>
        <dbReference type="ARBA" id="ARBA00049628"/>
    </source>
</evidence>
<dbReference type="InterPro" id="IPR038009">
    <property type="entry name" value="GlmU_C_LbH"/>
</dbReference>
<comment type="function">
    <text evidence="19 20">Catalyzes the last two sequential reactions in the de novo biosynthetic pathway for UDP-N-acetylglucosamine (UDP-GlcNAc). The C-terminal domain catalyzes the transfer of acetyl group from acetyl coenzyme A to glucosamine-1-phosphate (GlcN-1-P) to produce N-acetylglucosamine-1-phosphate (GlcNAc-1-P), which is converted into UDP-GlcNAc by the transfer of uridine 5-monophosphate (from uridine 5-triphosphate), a reaction catalyzed by the N-terminal domain.</text>
</comment>
<dbReference type="Pfam" id="PF00483">
    <property type="entry name" value="NTP_transferase"/>
    <property type="match status" value="1"/>
</dbReference>
<feature type="binding site" evidence="20">
    <location>
        <position position="132"/>
    </location>
    <ligand>
        <name>UDP-N-acetyl-alpha-D-glucosamine</name>
        <dbReference type="ChEBI" id="CHEBI:57705"/>
    </ligand>
</feature>
<keyword evidence="15 20" id="KW-0012">Acyltransferase</keyword>
<reference evidence="25" key="1">
    <citation type="submission" date="2018-03" db="EMBL/GenBank/DDBJ databases">
        <title>A comparative analysis of the Nautiliaceae.</title>
        <authorList>
            <person name="Grosche A."/>
            <person name="Smedile F."/>
            <person name="Vetriani C."/>
        </authorList>
    </citation>
    <scope>NUCLEOTIDE SEQUENCE [LARGE SCALE GENOMIC DNA]</scope>
    <source>
        <strain evidence="25">TB6</strain>
    </source>
</reference>
<dbReference type="RefSeq" id="WP_123352267.1">
    <property type="nucleotide sequence ID" value="NZ_CP027432.2"/>
</dbReference>
<keyword evidence="6 20" id="KW-0963">Cytoplasm</keyword>
<dbReference type="InterPro" id="IPR029044">
    <property type="entry name" value="Nucleotide-diphossugar_trans"/>
</dbReference>
<dbReference type="PANTHER" id="PTHR43584">
    <property type="entry name" value="NUCLEOTIDYL TRANSFERASE"/>
    <property type="match status" value="1"/>
</dbReference>
<dbReference type="GO" id="GO:0000287">
    <property type="term" value="F:magnesium ion binding"/>
    <property type="evidence" value="ECO:0007669"/>
    <property type="project" value="UniProtKB-UniRule"/>
</dbReference>
<accession>A0AAJ4RCK4</accession>
<comment type="catalytic activity">
    <reaction evidence="18 20">
        <text>N-acetyl-alpha-D-glucosamine 1-phosphate + UTP + H(+) = UDP-N-acetyl-alpha-D-glucosamine + diphosphate</text>
        <dbReference type="Rhea" id="RHEA:13509"/>
        <dbReference type="ChEBI" id="CHEBI:15378"/>
        <dbReference type="ChEBI" id="CHEBI:33019"/>
        <dbReference type="ChEBI" id="CHEBI:46398"/>
        <dbReference type="ChEBI" id="CHEBI:57705"/>
        <dbReference type="ChEBI" id="CHEBI:57776"/>
        <dbReference type="EC" id="2.7.7.23"/>
    </reaction>
</comment>
<feature type="binding site" evidence="20">
    <location>
        <position position="392"/>
    </location>
    <ligand>
        <name>acetyl-CoA</name>
        <dbReference type="ChEBI" id="CHEBI:57288"/>
    </ligand>
</feature>
<dbReference type="GO" id="GO:0003977">
    <property type="term" value="F:UDP-N-acetylglucosamine diphosphorylase activity"/>
    <property type="evidence" value="ECO:0007669"/>
    <property type="project" value="UniProtKB-UniRule"/>
</dbReference>
<evidence type="ECO:0000256" key="7">
    <source>
        <dbReference type="ARBA" id="ARBA00022679"/>
    </source>
</evidence>
<dbReference type="InterPro" id="IPR001451">
    <property type="entry name" value="Hexapep"/>
</dbReference>
<keyword evidence="9 20" id="KW-0479">Metal-binding</keyword>
<feature type="binding site" evidence="20">
    <location>
        <position position="374"/>
    </location>
    <ligand>
        <name>acetyl-CoA</name>
        <dbReference type="ChEBI" id="CHEBI:57288"/>
    </ligand>
</feature>
<feature type="region of interest" description="Linker" evidence="20">
    <location>
        <begin position="221"/>
        <end position="241"/>
    </location>
</feature>
<feature type="binding site" evidence="20">
    <location>
        <position position="161"/>
    </location>
    <ligand>
        <name>UDP-N-acetyl-alpha-D-glucosamine</name>
        <dbReference type="ChEBI" id="CHEBI:57705"/>
    </ligand>
</feature>
<feature type="binding site" evidence="20">
    <location>
        <begin position="78"/>
        <end position="79"/>
    </location>
    <ligand>
        <name>UDP-N-acetyl-alpha-D-glucosamine</name>
        <dbReference type="ChEBI" id="CHEBI:57705"/>
    </ligand>
</feature>
<evidence type="ECO:0000256" key="11">
    <source>
        <dbReference type="ARBA" id="ARBA00022842"/>
    </source>
</evidence>
<evidence type="ECO:0000313" key="23">
    <source>
        <dbReference type="EMBL" id="ROR39882.1"/>
    </source>
</evidence>
<evidence type="ECO:0000256" key="18">
    <source>
        <dbReference type="ARBA" id="ARBA00048493"/>
    </source>
</evidence>
<dbReference type="EMBL" id="CP027432">
    <property type="protein sequence ID" value="QCI27940.1"/>
    <property type="molecule type" value="Genomic_DNA"/>
</dbReference>
<dbReference type="GO" id="GO:0006048">
    <property type="term" value="P:UDP-N-acetylglucosamine biosynthetic process"/>
    <property type="evidence" value="ECO:0007669"/>
    <property type="project" value="InterPro"/>
</dbReference>
<feature type="binding site" evidence="20">
    <location>
        <position position="146"/>
    </location>
    <ligand>
        <name>UDP-N-acetyl-alpha-D-glucosamine</name>
        <dbReference type="ChEBI" id="CHEBI:57705"/>
    </ligand>
</feature>
<comment type="cofactor">
    <cofactor evidence="20">
        <name>Mg(2+)</name>
        <dbReference type="ChEBI" id="CHEBI:18420"/>
    </cofactor>
    <text evidence="20">Binds 1 Mg(2+) ion per subunit.</text>
</comment>
<evidence type="ECO:0000259" key="21">
    <source>
        <dbReference type="Pfam" id="PF00483"/>
    </source>
</evidence>
<dbReference type="EC" id="2.7.7.23" evidence="20"/>
<keyword evidence="12 20" id="KW-0133">Cell shape</keyword>
<evidence type="ECO:0000256" key="5">
    <source>
        <dbReference type="ARBA" id="ARBA00007947"/>
    </source>
</evidence>
<feature type="region of interest" description="N-acetyltransferase" evidence="20">
    <location>
        <begin position="242"/>
        <end position="426"/>
    </location>
</feature>
<dbReference type="PROSITE" id="PS00101">
    <property type="entry name" value="HEXAPEP_TRANSFERASES"/>
    <property type="match status" value="1"/>
</dbReference>
<evidence type="ECO:0000256" key="8">
    <source>
        <dbReference type="ARBA" id="ARBA00022695"/>
    </source>
</evidence>
<dbReference type="CDD" id="cd03353">
    <property type="entry name" value="LbH_GlmU_C"/>
    <property type="match status" value="1"/>
</dbReference>
<comment type="subcellular location">
    <subcellularLocation>
        <location evidence="1 20">Cytoplasm</location>
    </subcellularLocation>
</comment>
<dbReference type="CDD" id="cd02540">
    <property type="entry name" value="GT2_GlmU_N_bac"/>
    <property type="match status" value="1"/>
</dbReference>
<evidence type="ECO:0000256" key="12">
    <source>
        <dbReference type="ARBA" id="ARBA00022960"/>
    </source>
</evidence>
<evidence type="ECO:0000256" key="2">
    <source>
        <dbReference type="ARBA" id="ARBA00005166"/>
    </source>
</evidence>
<evidence type="ECO:0000256" key="9">
    <source>
        <dbReference type="ARBA" id="ARBA00022723"/>
    </source>
</evidence>
<dbReference type="InterPro" id="IPR050065">
    <property type="entry name" value="GlmU-like"/>
</dbReference>
<feature type="binding site" evidence="20">
    <location>
        <position position="349"/>
    </location>
    <ligand>
        <name>acetyl-CoA</name>
        <dbReference type="ChEBI" id="CHEBI:57288"/>
    </ligand>
</feature>
<feature type="region of interest" description="Pyrophosphorylase" evidence="20">
    <location>
        <begin position="1"/>
        <end position="220"/>
    </location>
</feature>
<evidence type="ECO:0000256" key="17">
    <source>
        <dbReference type="ARBA" id="ARBA00048247"/>
    </source>
</evidence>
<feature type="binding site" evidence="20">
    <location>
        <position position="335"/>
    </location>
    <ligand>
        <name>UDP-N-acetyl-alpha-D-glucosamine</name>
        <dbReference type="ChEBI" id="CHEBI:57705"/>
    </ligand>
</feature>
<evidence type="ECO:0000256" key="15">
    <source>
        <dbReference type="ARBA" id="ARBA00023315"/>
    </source>
</evidence>
<feature type="binding site" evidence="20">
    <location>
        <position position="321"/>
    </location>
    <ligand>
        <name>UDP-N-acetyl-alpha-D-glucosamine</name>
        <dbReference type="ChEBI" id="CHEBI:57705"/>
    </ligand>
</feature>
<dbReference type="EC" id="2.3.1.157" evidence="20"/>
<keyword evidence="16 20" id="KW-0961">Cell wall biogenesis/degradation</keyword>
<evidence type="ECO:0000313" key="25">
    <source>
        <dbReference type="Proteomes" id="UP000298805"/>
    </source>
</evidence>
<dbReference type="GO" id="GO:0008360">
    <property type="term" value="P:regulation of cell shape"/>
    <property type="evidence" value="ECO:0007669"/>
    <property type="project" value="UniProtKB-KW"/>
</dbReference>
<comment type="pathway">
    <text evidence="2 20">Nucleotide-sugar biosynthesis; UDP-N-acetyl-alpha-D-glucosamine biosynthesis; N-acetyl-alpha-D-glucosamine 1-phosphate from alpha-D-glucosamine 6-phosphate (route II): step 2/2.</text>
</comment>
<keyword evidence="10 20" id="KW-0677">Repeat</keyword>
<keyword evidence="25" id="KW-1185">Reference proteome</keyword>
<dbReference type="AlphaFoldDB" id="A0AAJ4RCK4"/>
<dbReference type="Proteomes" id="UP000272781">
    <property type="component" value="Unassembled WGS sequence"/>
</dbReference>
<evidence type="ECO:0000313" key="24">
    <source>
        <dbReference type="Proteomes" id="UP000272781"/>
    </source>
</evidence>
<evidence type="ECO:0000256" key="10">
    <source>
        <dbReference type="ARBA" id="ARBA00022737"/>
    </source>
</evidence>
<dbReference type="Gene3D" id="3.90.550.10">
    <property type="entry name" value="Spore Coat Polysaccharide Biosynthesis Protein SpsA, Chain A"/>
    <property type="match status" value="1"/>
</dbReference>
<dbReference type="HAMAP" id="MF_01631">
    <property type="entry name" value="GlmU"/>
    <property type="match status" value="1"/>
</dbReference>
<feature type="binding site" evidence="20">
    <location>
        <position position="304"/>
    </location>
    <ligand>
        <name>UDP-N-acetyl-alpha-D-glucosamine</name>
        <dbReference type="ChEBI" id="CHEBI:57705"/>
    </ligand>
</feature>
<dbReference type="Gene3D" id="2.160.10.10">
    <property type="entry name" value="Hexapeptide repeat proteins"/>
    <property type="match status" value="1"/>
</dbReference>
<comment type="pathway">
    <text evidence="3 20">Nucleotide-sugar biosynthesis; UDP-N-acetyl-alpha-D-glucosamine biosynthesis; UDP-N-acetyl-alpha-D-glucosamine from N-acetyl-alpha-D-glucosamine 1-phosphate: step 1/1.</text>
</comment>
<feature type="binding site" evidence="20">
    <location>
        <position position="218"/>
    </location>
    <ligand>
        <name>Mg(2+)</name>
        <dbReference type="ChEBI" id="CHEBI:18420"/>
    </ligand>
</feature>
<evidence type="ECO:0000256" key="3">
    <source>
        <dbReference type="ARBA" id="ARBA00005208"/>
    </source>
</evidence>
<dbReference type="InterPro" id="IPR011004">
    <property type="entry name" value="Trimer_LpxA-like_sf"/>
</dbReference>
<feature type="binding site" evidence="20">
    <location>
        <position position="346"/>
    </location>
    <ligand>
        <name>UDP-N-acetyl-alpha-D-glucosamine</name>
        <dbReference type="ChEBI" id="CHEBI:57705"/>
    </ligand>
</feature>
<evidence type="ECO:0000256" key="4">
    <source>
        <dbReference type="ARBA" id="ARBA00007707"/>
    </source>
</evidence>
<comment type="pathway">
    <text evidence="20">Bacterial outer membrane biogenesis; LPS lipid A biosynthesis.</text>
</comment>
<dbReference type="GO" id="GO:0009252">
    <property type="term" value="P:peptidoglycan biosynthetic process"/>
    <property type="evidence" value="ECO:0007669"/>
    <property type="project" value="UniProtKB-UniRule"/>
</dbReference>
<sequence length="426" mass="47211">MLQVIILAAGKGTRMKSKTAKILHKICDKPMIEYVIEESLRLTPEVDVVLNFQYEKTSEIVKNYPVNIIKQDLENFPGTGGAVKEVPIRGDKVLVLNGDMPLIEADELKKFLDIDADIVMSVMKLENPDGYGRVVIENGNVKKIVEQKDASPEELKIKYVNAGVYLFSKDVMKKYLPLLSNQNAQKEYYLTDIIEMAVKDGLKVAAIEVNEENFKGVNSKKDLAHAEEIMCRRIKNRWMQAGVIMHLPETIYIDAYSSFEGECEIGNGCVIKKSVIIESEIRPLSVIEEAVIKNSGVGPMARIRPKSELVDTHIGNFVEVKASKLKGVKAGHLSYLGDSEIDEGTNIGAGTITCNYDGKAKYKTKIGKNVFVGSDTQLIAPVVIEDDVMIAAGSTVNKDVPKGSLAISRAPLKIVKNFYYKFFGKK</sequence>
<evidence type="ECO:0000313" key="22">
    <source>
        <dbReference type="EMBL" id="QCI27940.1"/>
    </source>
</evidence>
<keyword evidence="13 20" id="KW-0573">Peptidoglycan synthesis</keyword>
<dbReference type="GO" id="GO:0000902">
    <property type="term" value="P:cell morphogenesis"/>
    <property type="evidence" value="ECO:0007669"/>
    <property type="project" value="UniProtKB-UniRule"/>
</dbReference>
<comment type="similarity">
    <text evidence="4 20">In the C-terminal section; belongs to the transferase hexapeptide repeat family.</text>
</comment>
<reference evidence="22" key="3">
    <citation type="submission" date="2019-06" db="EMBL/GenBank/DDBJ databases">
        <title>A comparative analysis of the Nautiliaceae.</title>
        <authorList>
            <person name="Grosche A."/>
            <person name="Smedile F."/>
            <person name="Vetriani C."/>
        </authorList>
    </citation>
    <scope>NUCLEOTIDE SEQUENCE</scope>
    <source>
        <strain evidence="22">TB6</strain>
    </source>
</reference>
<comment type="subunit">
    <text evidence="20">Homotrimer.</text>
</comment>
<feature type="binding site" evidence="20">
    <location>
        <position position="409"/>
    </location>
    <ligand>
        <name>acetyl-CoA</name>
        <dbReference type="ChEBI" id="CHEBI:57288"/>
    </ligand>
</feature>
<keyword evidence="8 20" id="KW-0548">Nucleotidyltransferase</keyword>
<feature type="binding site" evidence="20">
    <location>
        <position position="21"/>
    </location>
    <ligand>
        <name>UDP-N-acetyl-alpha-D-glucosamine</name>
        <dbReference type="ChEBI" id="CHEBI:57705"/>
    </ligand>
</feature>
<reference evidence="23 24" key="2">
    <citation type="submission" date="2018-11" db="EMBL/GenBank/DDBJ databases">
        <title>Genomic Encyclopedia of Type Strains, Phase IV (KMG-IV): sequencing the most valuable type-strain genomes for metagenomic binning, comparative biology and taxonomic classification.</title>
        <authorList>
            <person name="Goeker M."/>
        </authorList>
    </citation>
    <scope>NUCLEOTIDE SEQUENCE [LARGE SCALE GENOMIC DNA]</scope>
    <source>
        <strain evidence="23 24">DSM 27783</strain>
    </source>
</reference>
<dbReference type="EMBL" id="RJVK01000002">
    <property type="protein sequence ID" value="ROR39882.1"/>
    <property type="molecule type" value="Genomic_DNA"/>
</dbReference>
<evidence type="ECO:0000256" key="13">
    <source>
        <dbReference type="ARBA" id="ARBA00022984"/>
    </source>
</evidence>
<dbReference type="NCBIfam" id="NF010939">
    <property type="entry name" value="PRK14359.1"/>
    <property type="match status" value="1"/>
</dbReference>
<comment type="similarity">
    <text evidence="5 20">In the N-terminal section; belongs to the N-acetylglucosamine-1-phosphate uridyltransferase family.</text>
</comment>
<evidence type="ECO:0000256" key="20">
    <source>
        <dbReference type="HAMAP-Rule" id="MF_01631"/>
    </source>
</evidence>
<organism evidence="23 24">
    <name type="scientific">Caminibacter pacificus</name>
    <dbReference type="NCBI Taxonomy" id="1424653"/>
    <lineage>
        <taxon>Bacteria</taxon>
        <taxon>Pseudomonadati</taxon>
        <taxon>Campylobacterota</taxon>
        <taxon>Epsilonproteobacteria</taxon>
        <taxon>Nautiliales</taxon>
        <taxon>Nautiliaceae</taxon>
        <taxon>Caminibacter</taxon>
    </lineage>
</organism>
<dbReference type="Proteomes" id="UP000298805">
    <property type="component" value="Chromosome"/>
</dbReference>
<dbReference type="GO" id="GO:0005737">
    <property type="term" value="C:cytoplasm"/>
    <property type="evidence" value="ECO:0007669"/>
    <property type="project" value="UniProtKB-SubCell"/>
</dbReference>
<dbReference type="NCBIfam" id="TIGR01173">
    <property type="entry name" value="glmU"/>
    <property type="match status" value="1"/>
</dbReference>
<keyword evidence="11 20" id="KW-0460">Magnesium</keyword>
<feature type="active site" description="Proton acceptor" evidence="20">
    <location>
        <position position="332"/>
    </location>
</feature>
<feature type="binding site" evidence="20">
    <location>
        <position position="218"/>
    </location>
    <ligand>
        <name>UDP-N-acetyl-alpha-D-glucosamine</name>
        <dbReference type="ChEBI" id="CHEBI:57705"/>
    </ligand>
</feature>
<proteinExistence type="inferred from homology"/>